<feature type="domain" description="HTH cro/C1-type" evidence="1">
    <location>
        <begin position="4"/>
        <end position="59"/>
    </location>
</feature>
<comment type="caution">
    <text evidence="2">The sequence shown here is derived from an EMBL/GenBank/DDBJ whole genome shotgun (WGS) entry which is preliminary data.</text>
</comment>
<dbReference type="AlphaFoldDB" id="A0A926NJT8"/>
<name>A0A926NJT8_9BACI</name>
<accession>A0A926NJT8</accession>
<evidence type="ECO:0000313" key="2">
    <source>
        <dbReference type="EMBL" id="MBD1379161.1"/>
    </source>
</evidence>
<dbReference type="GO" id="GO:0003677">
    <property type="term" value="F:DNA binding"/>
    <property type="evidence" value="ECO:0007669"/>
    <property type="project" value="InterPro"/>
</dbReference>
<dbReference type="RefSeq" id="WP_191155516.1">
    <property type="nucleotide sequence ID" value="NZ_JACXAI010000002.1"/>
</dbReference>
<reference evidence="2" key="1">
    <citation type="submission" date="2020-09" db="EMBL/GenBank/DDBJ databases">
        <title>A novel bacterium of genus Bacillus, isolated from South China Sea.</title>
        <authorList>
            <person name="Huang H."/>
            <person name="Mo K."/>
            <person name="Hu Y."/>
        </authorList>
    </citation>
    <scope>NUCLEOTIDE SEQUENCE</scope>
    <source>
        <strain evidence="2">IB182487</strain>
    </source>
</reference>
<keyword evidence="3" id="KW-1185">Reference proteome</keyword>
<dbReference type="PROSITE" id="PS50943">
    <property type="entry name" value="HTH_CROC1"/>
    <property type="match status" value="1"/>
</dbReference>
<dbReference type="Proteomes" id="UP000626844">
    <property type="component" value="Unassembled WGS sequence"/>
</dbReference>
<proteinExistence type="predicted"/>
<protein>
    <submittedName>
        <fullName evidence="2">Helix-turn-helix transcriptional regulator</fullName>
    </submittedName>
</protein>
<evidence type="ECO:0000259" key="1">
    <source>
        <dbReference type="PROSITE" id="PS50943"/>
    </source>
</evidence>
<sequence>MHPLKYLAEVNDLSMNQIAKSLGITRQTVNEWVGKRNKPVPDKQVKKLSQLYNVKEGFIKGDIEFTDEMILNMYETRISKKLGRKVKITFK</sequence>
<organism evidence="2 3">
    <name type="scientific">Metabacillus arenae</name>
    <dbReference type="NCBI Taxonomy" id="2771434"/>
    <lineage>
        <taxon>Bacteria</taxon>
        <taxon>Bacillati</taxon>
        <taxon>Bacillota</taxon>
        <taxon>Bacilli</taxon>
        <taxon>Bacillales</taxon>
        <taxon>Bacillaceae</taxon>
        <taxon>Metabacillus</taxon>
    </lineage>
</organism>
<dbReference type="Gene3D" id="1.10.260.40">
    <property type="entry name" value="lambda repressor-like DNA-binding domains"/>
    <property type="match status" value="1"/>
</dbReference>
<dbReference type="SUPFAM" id="SSF47413">
    <property type="entry name" value="lambda repressor-like DNA-binding domains"/>
    <property type="match status" value="1"/>
</dbReference>
<dbReference type="EMBL" id="JACXAI010000002">
    <property type="protein sequence ID" value="MBD1379161.1"/>
    <property type="molecule type" value="Genomic_DNA"/>
</dbReference>
<evidence type="ECO:0000313" key="3">
    <source>
        <dbReference type="Proteomes" id="UP000626844"/>
    </source>
</evidence>
<gene>
    <name evidence="2" type="ORF">IC621_02860</name>
</gene>
<dbReference type="InterPro" id="IPR001387">
    <property type="entry name" value="Cro/C1-type_HTH"/>
</dbReference>
<dbReference type="InterPro" id="IPR010982">
    <property type="entry name" value="Lambda_DNA-bd_dom_sf"/>
</dbReference>